<dbReference type="PANTHER" id="PTHR30483">
    <property type="entry name" value="LEUCINE-SPECIFIC-BINDING PROTEIN"/>
    <property type="match status" value="1"/>
</dbReference>
<proteinExistence type="predicted"/>
<keyword evidence="3 5" id="KW-1133">Transmembrane helix</keyword>
<evidence type="ECO:0000313" key="8">
    <source>
        <dbReference type="EMBL" id="KAL3684322.1"/>
    </source>
</evidence>
<evidence type="ECO:0000256" key="3">
    <source>
        <dbReference type="ARBA" id="ARBA00022989"/>
    </source>
</evidence>
<dbReference type="InterPro" id="IPR051010">
    <property type="entry name" value="BCAA_transport"/>
</dbReference>
<dbReference type="Gene3D" id="3.40.50.2300">
    <property type="match status" value="2"/>
</dbReference>
<comment type="subcellular location">
    <subcellularLocation>
        <location evidence="1">Membrane</location>
    </subcellularLocation>
</comment>
<dbReference type="AlphaFoldDB" id="A0ABD3H1P2"/>
<dbReference type="PANTHER" id="PTHR30483:SF6">
    <property type="entry name" value="PERIPLASMIC BINDING PROTEIN OF ABC TRANSPORTER FOR NATURAL AMINO ACIDS"/>
    <property type="match status" value="1"/>
</dbReference>
<organism evidence="8 9">
    <name type="scientific">Riccia sorocarpa</name>
    <dbReference type="NCBI Taxonomy" id="122646"/>
    <lineage>
        <taxon>Eukaryota</taxon>
        <taxon>Viridiplantae</taxon>
        <taxon>Streptophyta</taxon>
        <taxon>Embryophyta</taxon>
        <taxon>Marchantiophyta</taxon>
        <taxon>Marchantiopsida</taxon>
        <taxon>Marchantiidae</taxon>
        <taxon>Marchantiales</taxon>
        <taxon>Ricciaceae</taxon>
        <taxon>Riccia</taxon>
    </lineage>
</organism>
<dbReference type="Pfam" id="PF01094">
    <property type="entry name" value="ANF_receptor"/>
    <property type="match status" value="1"/>
</dbReference>
<keyword evidence="6" id="KW-0732">Signal</keyword>
<evidence type="ECO:0000256" key="6">
    <source>
        <dbReference type="SAM" id="SignalP"/>
    </source>
</evidence>
<sequence length="506" mass="55589">MPPLWLSGCVRHLRNVVQLFVTLQILFNVALLPCQSTPVVFAESAAVGANGTYMLGFLSSTGGTNIPASLAQEWRSAFQVAVDVLNANRSYRFEAYMEESDCSNYLATQAGASRMLREEQLIGAVGPACSEAALAAATIFDQEPGPAALVSFAATAEPLSNRTYFPTFFRTVYSDRHQAKAIAASIEGLNITNTTVLYTKDYYSRSLAFEINTTVGGVRMVLLEPGINTSVSKEQLKDVLNSLEPSDVVILVVQPKVAEDIWKMAFQMDKLSYPWWYFGSDGVTALEPTDMDPELVRALEGEIGVAPYGGNLSADSQCNSFYEYWQEMNDKYPGLPAFGSRRSRSYVPYLFDAVTAFYQVVDDLLASRLEVTRLNVFQSFSGATDKHKLRFTGCTGVVELDPDTGARSVKAQAPAYDLVSLTTHSWELKGRISNESLGYFLPLERPGLYPAPGQERYGPAPEEHKRPSGGVIAGIVFLVIALLVLLAACFAHYAKKHNVRMFNRLS</sequence>
<feature type="transmembrane region" description="Helical" evidence="5">
    <location>
        <begin position="471"/>
        <end position="494"/>
    </location>
</feature>
<protein>
    <recommendedName>
        <fullName evidence="7">Receptor ligand binding region domain-containing protein</fullName>
    </recommendedName>
</protein>
<accession>A0ABD3H1P2</accession>
<evidence type="ECO:0000256" key="2">
    <source>
        <dbReference type="ARBA" id="ARBA00022692"/>
    </source>
</evidence>
<evidence type="ECO:0000313" key="9">
    <source>
        <dbReference type="Proteomes" id="UP001633002"/>
    </source>
</evidence>
<evidence type="ECO:0000256" key="4">
    <source>
        <dbReference type="ARBA" id="ARBA00023136"/>
    </source>
</evidence>
<dbReference type="InterPro" id="IPR028082">
    <property type="entry name" value="Peripla_BP_I"/>
</dbReference>
<dbReference type="EMBL" id="JBJQOH010000006">
    <property type="protein sequence ID" value="KAL3684322.1"/>
    <property type="molecule type" value="Genomic_DNA"/>
</dbReference>
<feature type="signal peptide" evidence="6">
    <location>
        <begin position="1"/>
        <end position="36"/>
    </location>
</feature>
<gene>
    <name evidence="8" type="ORF">R1sor_002344</name>
</gene>
<evidence type="ECO:0000256" key="1">
    <source>
        <dbReference type="ARBA" id="ARBA00004370"/>
    </source>
</evidence>
<dbReference type="Proteomes" id="UP001633002">
    <property type="component" value="Unassembled WGS sequence"/>
</dbReference>
<name>A0ABD3H1P2_9MARC</name>
<evidence type="ECO:0000259" key="7">
    <source>
        <dbReference type="Pfam" id="PF01094"/>
    </source>
</evidence>
<reference evidence="8 9" key="1">
    <citation type="submission" date="2024-09" db="EMBL/GenBank/DDBJ databases">
        <title>Chromosome-scale assembly of Riccia sorocarpa.</title>
        <authorList>
            <person name="Paukszto L."/>
        </authorList>
    </citation>
    <scope>NUCLEOTIDE SEQUENCE [LARGE SCALE GENOMIC DNA]</scope>
    <source>
        <strain evidence="8">LP-2024</strain>
        <tissue evidence="8">Aerial parts of the thallus</tissue>
    </source>
</reference>
<dbReference type="SUPFAM" id="SSF53822">
    <property type="entry name" value="Periplasmic binding protein-like I"/>
    <property type="match status" value="1"/>
</dbReference>
<dbReference type="InterPro" id="IPR001828">
    <property type="entry name" value="ANF_lig-bd_rcpt"/>
</dbReference>
<comment type="caution">
    <text evidence="8">The sequence shown here is derived from an EMBL/GenBank/DDBJ whole genome shotgun (WGS) entry which is preliminary data.</text>
</comment>
<keyword evidence="2 5" id="KW-0812">Transmembrane</keyword>
<keyword evidence="9" id="KW-1185">Reference proteome</keyword>
<evidence type="ECO:0000256" key="5">
    <source>
        <dbReference type="SAM" id="Phobius"/>
    </source>
</evidence>
<feature type="chain" id="PRO_5044790464" description="Receptor ligand binding region domain-containing protein" evidence="6">
    <location>
        <begin position="37"/>
        <end position="506"/>
    </location>
</feature>
<dbReference type="GO" id="GO:0016020">
    <property type="term" value="C:membrane"/>
    <property type="evidence" value="ECO:0007669"/>
    <property type="project" value="UniProtKB-SubCell"/>
</dbReference>
<keyword evidence="4 5" id="KW-0472">Membrane</keyword>
<feature type="domain" description="Receptor ligand binding region" evidence="7">
    <location>
        <begin position="74"/>
        <end position="404"/>
    </location>
</feature>